<organism evidence="4 5">
    <name type="scientific">Toxocara canis</name>
    <name type="common">Canine roundworm</name>
    <dbReference type="NCBI Taxonomy" id="6265"/>
    <lineage>
        <taxon>Eukaryota</taxon>
        <taxon>Metazoa</taxon>
        <taxon>Ecdysozoa</taxon>
        <taxon>Nematoda</taxon>
        <taxon>Chromadorea</taxon>
        <taxon>Rhabditida</taxon>
        <taxon>Spirurina</taxon>
        <taxon>Ascaridomorpha</taxon>
        <taxon>Ascaridoidea</taxon>
        <taxon>Toxocaridae</taxon>
        <taxon>Toxocara</taxon>
    </lineage>
</organism>
<accession>A0A0B2V5H4</accession>
<protein>
    <submittedName>
        <fullName evidence="4">Protein sprint</fullName>
    </submittedName>
</protein>
<dbReference type="InterPro" id="IPR036860">
    <property type="entry name" value="SH2_dom_sf"/>
</dbReference>
<keyword evidence="1" id="KW-0727">SH2 domain</keyword>
<evidence type="ECO:0000313" key="5">
    <source>
        <dbReference type="Proteomes" id="UP000031036"/>
    </source>
</evidence>
<sequence length="717" mass="79420">MEKYVPAEYTSSPIVDILSSTAKESRPVPSPPLFGIATSSSHHSSRSLHDEDRSAQLYETNSTYVKTLAKDKGEVEDATQSSSSAEKGEVSLLEQIIRSHPIWYLQHVGRSAAVHLLRPMHEGVFIVRSSSKKNAMALSVRLRAAHSSDTDHYLIETDKRNRCVHLQASPYRFKSLPLLIEHYCLNGEELQVRLSLPAAIADCRTSMQLQSLALMGQDFWISEVARRRNSGRTLHAATTVDPATQSTENPMHAQKWSAMSNEQLRSADDCLPNTSAAVREVDSGQALTDASTLSSTSTQRSEGSIEGSKVVTTVRKSFLKNFRFIGNPPSLKGKSALARAENWRTMNSPTQFDFFSPFPQSKLSGSQSAYALARNEHEKQSQIPFAREWPNAVPPLRTFKPKIPLIVTVKENDPENSRQLSSLNLHTNVGVKPTIKPKPLALRRERSDLTGSSAHRLAYYAENHSPGPLSSPRRALIPPSEFLDGNALRGCLEELKRKREEGNMMSGLRTTQSAQRRASPKFVSTMRTTNGDTTKFSIALKPHAGGYTAKGQHRLSVPDLAELAHSKKGNGASKGVASSAKALTSKLGRSPATGELQAINEGLVTPVVRRKEYLREIPVIVTSTAQATSSDTVKRTFAYERNTNDETINSVGQNDRVGTAIINERDSAKSFIFHLLFMLQLVKYCMFLAAGLNDKLWRQILEFSDFRICFYGERQPE</sequence>
<keyword evidence="5" id="KW-1185">Reference proteome</keyword>
<dbReference type="STRING" id="6265.A0A0B2V5H4"/>
<dbReference type="CDD" id="cd00173">
    <property type="entry name" value="SH2"/>
    <property type="match status" value="1"/>
</dbReference>
<dbReference type="EMBL" id="JPKZ01002476">
    <property type="protein sequence ID" value="KHN76712.1"/>
    <property type="molecule type" value="Genomic_DNA"/>
</dbReference>
<dbReference type="AlphaFoldDB" id="A0A0B2V5H4"/>
<evidence type="ECO:0000256" key="1">
    <source>
        <dbReference type="PROSITE-ProRule" id="PRU00191"/>
    </source>
</evidence>
<feature type="region of interest" description="Disordered" evidence="2">
    <location>
        <begin position="506"/>
        <end position="529"/>
    </location>
</feature>
<feature type="compositionally biased region" description="Low complexity" evidence="2">
    <location>
        <begin position="286"/>
        <end position="298"/>
    </location>
</feature>
<gene>
    <name evidence="4" type="primary">spri</name>
    <name evidence="4" type="ORF">Tcan_18230</name>
</gene>
<feature type="region of interest" description="Disordered" evidence="2">
    <location>
        <begin position="21"/>
        <end position="54"/>
    </location>
</feature>
<dbReference type="InterPro" id="IPR000980">
    <property type="entry name" value="SH2"/>
</dbReference>
<name>A0A0B2V5H4_TOXCA</name>
<comment type="caution">
    <text evidence="4">The sequence shown here is derived from an EMBL/GenBank/DDBJ whole genome shotgun (WGS) entry which is preliminary data.</text>
</comment>
<feature type="region of interest" description="Disordered" evidence="2">
    <location>
        <begin position="281"/>
        <end position="307"/>
    </location>
</feature>
<dbReference type="PROSITE" id="PS50001">
    <property type="entry name" value="SH2"/>
    <property type="match status" value="1"/>
</dbReference>
<dbReference type="Proteomes" id="UP000031036">
    <property type="component" value="Unassembled WGS sequence"/>
</dbReference>
<proteinExistence type="predicted"/>
<dbReference type="Gene3D" id="3.30.505.10">
    <property type="entry name" value="SH2 domain"/>
    <property type="match status" value="1"/>
</dbReference>
<reference evidence="4 5" key="1">
    <citation type="submission" date="2014-11" db="EMBL/GenBank/DDBJ databases">
        <title>Genetic blueprint of the zoonotic pathogen Toxocara canis.</title>
        <authorList>
            <person name="Zhu X.-Q."/>
            <person name="Korhonen P.K."/>
            <person name="Cai H."/>
            <person name="Young N.D."/>
            <person name="Nejsum P."/>
            <person name="von Samson-Himmelstjerna G."/>
            <person name="Boag P.R."/>
            <person name="Tan P."/>
            <person name="Li Q."/>
            <person name="Min J."/>
            <person name="Yang Y."/>
            <person name="Wang X."/>
            <person name="Fang X."/>
            <person name="Hall R.S."/>
            <person name="Hofmann A."/>
            <person name="Sternberg P.W."/>
            <person name="Jex A.R."/>
            <person name="Gasser R.B."/>
        </authorList>
    </citation>
    <scope>NUCLEOTIDE SEQUENCE [LARGE SCALE GENOMIC DNA]</scope>
    <source>
        <strain evidence="4">PN_DK_2014</strain>
    </source>
</reference>
<dbReference type="SUPFAM" id="SSF55550">
    <property type="entry name" value="SH2 domain"/>
    <property type="match status" value="1"/>
</dbReference>
<evidence type="ECO:0000256" key="2">
    <source>
        <dbReference type="SAM" id="MobiDB-lite"/>
    </source>
</evidence>
<feature type="domain" description="SH2" evidence="3">
    <location>
        <begin position="103"/>
        <end position="198"/>
    </location>
</feature>
<evidence type="ECO:0000259" key="3">
    <source>
        <dbReference type="PROSITE" id="PS50001"/>
    </source>
</evidence>
<dbReference type="Pfam" id="PF00017">
    <property type="entry name" value="SH2"/>
    <property type="match status" value="1"/>
</dbReference>
<dbReference type="OrthoDB" id="21085at2759"/>
<evidence type="ECO:0000313" key="4">
    <source>
        <dbReference type="EMBL" id="KHN76712.1"/>
    </source>
</evidence>
<dbReference type="SMART" id="SM00252">
    <property type="entry name" value="SH2"/>
    <property type="match status" value="1"/>
</dbReference>